<reference evidence="2 3" key="1">
    <citation type="journal article" date="2017" name="Curr. Biol.">
        <title>Genome architecture and evolution of a unichromosomal asexual nematode.</title>
        <authorList>
            <person name="Fradin H."/>
            <person name="Zegar C."/>
            <person name="Gutwein M."/>
            <person name="Lucas J."/>
            <person name="Kovtun M."/>
            <person name="Corcoran D."/>
            <person name="Baugh L.R."/>
            <person name="Kiontke K."/>
            <person name="Gunsalus K."/>
            <person name="Fitch D.H."/>
            <person name="Piano F."/>
        </authorList>
    </citation>
    <scope>NUCLEOTIDE SEQUENCE [LARGE SCALE GENOMIC DNA]</scope>
    <source>
        <strain evidence="2">PF1309</strain>
    </source>
</reference>
<keyword evidence="3" id="KW-1185">Reference proteome</keyword>
<evidence type="ECO:0000313" key="2">
    <source>
        <dbReference type="EMBL" id="PAV84453.1"/>
    </source>
</evidence>
<sequence>MGRGSHEFSPAEAAFIAQRYVESPLSDMNGASRKADANRARREIWAQIHIAFVVNFIRRGSKRRITVAQLQTKWKHLYGEARKKHSRMKRYRDATGAEADPDFEADIELTDADEIIIAAYRNTASFKGIQDGQECGFGAQTARELARKRIKMEAGTGMGKDFGQIVPQIPSSQRSSSTVVEMEIDEPPPAEHEPPPAEHESPPAEYEPPPAEYEPPPAEYEPPPAEHESPPAEYEPPPAEHERIKKLLHTTRNNRGRKWRMTSNEQNNDFESEDVHFERRREEQDALQLFKEISDNQKVIIENQHKSSEHQLQIIYLLQRIATTMETQAGAFSTPPPSRHPSAFSANFDSNLPGPSSRSADLYNFEAFETLSLEPNLHKSIYGDY</sequence>
<feature type="compositionally biased region" description="Basic and acidic residues" evidence="1">
    <location>
        <begin position="189"/>
        <end position="202"/>
    </location>
</feature>
<dbReference type="Proteomes" id="UP000218231">
    <property type="component" value="Unassembled WGS sequence"/>
</dbReference>
<dbReference type="AlphaFoldDB" id="A0A2A2LE47"/>
<evidence type="ECO:0008006" key="4">
    <source>
        <dbReference type="Google" id="ProtNLM"/>
    </source>
</evidence>
<comment type="caution">
    <text evidence="2">The sequence shown here is derived from an EMBL/GenBank/DDBJ whole genome shotgun (WGS) entry which is preliminary data.</text>
</comment>
<feature type="region of interest" description="Disordered" evidence="1">
    <location>
        <begin position="328"/>
        <end position="351"/>
    </location>
</feature>
<dbReference type="EMBL" id="LIAE01006847">
    <property type="protein sequence ID" value="PAV84453.1"/>
    <property type="molecule type" value="Genomic_DNA"/>
</dbReference>
<gene>
    <name evidence="2" type="ORF">WR25_09289</name>
</gene>
<proteinExistence type="predicted"/>
<protein>
    <recommendedName>
        <fullName evidence="4">Regulatory protein zeste</fullName>
    </recommendedName>
</protein>
<feature type="compositionally biased region" description="Pro residues" evidence="1">
    <location>
        <begin position="205"/>
        <end position="223"/>
    </location>
</feature>
<organism evidence="2 3">
    <name type="scientific">Diploscapter pachys</name>
    <dbReference type="NCBI Taxonomy" id="2018661"/>
    <lineage>
        <taxon>Eukaryota</taxon>
        <taxon>Metazoa</taxon>
        <taxon>Ecdysozoa</taxon>
        <taxon>Nematoda</taxon>
        <taxon>Chromadorea</taxon>
        <taxon>Rhabditida</taxon>
        <taxon>Rhabditina</taxon>
        <taxon>Rhabditomorpha</taxon>
        <taxon>Rhabditoidea</taxon>
        <taxon>Rhabditidae</taxon>
        <taxon>Diploscapter</taxon>
    </lineage>
</organism>
<evidence type="ECO:0000313" key="3">
    <source>
        <dbReference type="Proteomes" id="UP000218231"/>
    </source>
</evidence>
<feature type="compositionally biased region" description="Polar residues" evidence="1">
    <location>
        <begin position="169"/>
        <end position="179"/>
    </location>
</feature>
<feature type="region of interest" description="Disordered" evidence="1">
    <location>
        <begin position="158"/>
        <end position="239"/>
    </location>
</feature>
<name>A0A2A2LE47_9BILA</name>
<evidence type="ECO:0000256" key="1">
    <source>
        <dbReference type="SAM" id="MobiDB-lite"/>
    </source>
</evidence>
<accession>A0A2A2LE47</accession>